<gene>
    <name evidence="7" type="primary">CSON009727</name>
</gene>
<dbReference type="VEuPathDB" id="VectorBase:CSON009727"/>
<dbReference type="Pfam" id="PF01557">
    <property type="entry name" value="FAA_hydrolase"/>
    <property type="match status" value="1"/>
</dbReference>
<evidence type="ECO:0000256" key="4">
    <source>
        <dbReference type="ARBA" id="ARBA00044911"/>
    </source>
</evidence>
<dbReference type="InterPro" id="IPR036663">
    <property type="entry name" value="Fumarylacetoacetase_C_sf"/>
</dbReference>
<name>A0A336JZ89_CULSO</name>
<evidence type="ECO:0000313" key="7">
    <source>
        <dbReference type="EMBL" id="SSW98066.1"/>
    </source>
</evidence>
<dbReference type="GO" id="GO:0046872">
    <property type="term" value="F:metal ion binding"/>
    <property type="evidence" value="ECO:0007669"/>
    <property type="project" value="UniProtKB-KW"/>
</dbReference>
<dbReference type="EMBL" id="UFQS01000038">
    <property type="protein sequence ID" value="SSW98066.1"/>
    <property type="molecule type" value="Genomic_DNA"/>
</dbReference>
<proteinExistence type="inferred from homology"/>
<dbReference type="SUPFAM" id="SSF56529">
    <property type="entry name" value="FAH"/>
    <property type="match status" value="1"/>
</dbReference>
<dbReference type="GO" id="GO:0005739">
    <property type="term" value="C:mitochondrion"/>
    <property type="evidence" value="ECO:0007669"/>
    <property type="project" value="TreeGrafter"/>
</dbReference>
<feature type="domain" description="Fumarylacetoacetase-like C-terminal" evidence="6">
    <location>
        <begin position="12"/>
        <end position="214"/>
    </location>
</feature>
<reference evidence="7" key="1">
    <citation type="submission" date="2018-04" db="EMBL/GenBank/DDBJ databases">
        <authorList>
            <person name="Go L.Y."/>
            <person name="Mitchell J.A."/>
        </authorList>
    </citation>
    <scope>NUCLEOTIDE SEQUENCE</scope>
    <source>
        <tissue evidence="7">Whole organism</tissue>
    </source>
</reference>
<dbReference type="EMBL" id="UFQT01000038">
    <property type="protein sequence ID" value="SSX18452.1"/>
    <property type="molecule type" value="Genomic_DNA"/>
</dbReference>
<evidence type="ECO:0000256" key="3">
    <source>
        <dbReference type="ARBA" id="ARBA00042340"/>
    </source>
</evidence>
<organism evidence="7">
    <name type="scientific">Culicoides sonorensis</name>
    <name type="common">Biting midge</name>
    <dbReference type="NCBI Taxonomy" id="179676"/>
    <lineage>
        <taxon>Eukaryota</taxon>
        <taxon>Metazoa</taxon>
        <taxon>Ecdysozoa</taxon>
        <taxon>Arthropoda</taxon>
        <taxon>Hexapoda</taxon>
        <taxon>Insecta</taxon>
        <taxon>Pterygota</taxon>
        <taxon>Neoptera</taxon>
        <taxon>Endopterygota</taxon>
        <taxon>Diptera</taxon>
        <taxon>Nematocera</taxon>
        <taxon>Chironomoidea</taxon>
        <taxon>Ceratopogonidae</taxon>
        <taxon>Ceratopogoninae</taxon>
        <taxon>Culicoides</taxon>
        <taxon>Monoculicoides</taxon>
    </lineage>
</organism>
<comment type="similarity">
    <text evidence="1">Belongs to the FAH family.</text>
</comment>
<dbReference type="GO" id="GO:0050163">
    <property type="term" value="F:oxaloacetate tautomerase activity"/>
    <property type="evidence" value="ECO:0007669"/>
    <property type="project" value="UniProtKB-EC"/>
</dbReference>
<dbReference type="PANTHER" id="PTHR11820:SF7">
    <property type="entry name" value="ACYLPYRUVASE FAHD1, MITOCHONDRIAL"/>
    <property type="match status" value="1"/>
</dbReference>
<evidence type="ECO:0000313" key="8">
    <source>
        <dbReference type="EMBL" id="SSX18452.1"/>
    </source>
</evidence>
<dbReference type="GO" id="GO:0018773">
    <property type="term" value="F:acetylpyruvate hydrolase activity"/>
    <property type="evidence" value="ECO:0007669"/>
    <property type="project" value="TreeGrafter"/>
</dbReference>
<evidence type="ECO:0000256" key="5">
    <source>
        <dbReference type="ARBA" id="ARBA00044973"/>
    </source>
</evidence>
<dbReference type="EC" id="5.3.2.2" evidence="5"/>
<evidence type="ECO:0000256" key="1">
    <source>
        <dbReference type="ARBA" id="ARBA00010211"/>
    </source>
</evidence>
<keyword evidence="2" id="KW-0479">Metal-binding</keyword>
<dbReference type="AlphaFoldDB" id="A0A336JZ89"/>
<evidence type="ECO:0000256" key="2">
    <source>
        <dbReference type="ARBA" id="ARBA00022723"/>
    </source>
</evidence>
<comment type="catalytic activity">
    <reaction evidence="4">
        <text>oxaloacetate = enol-oxaloacetate</text>
        <dbReference type="Rhea" id="RHEA:16021"/>
        <dbReference type="ChEBI" id="CHEBI:16452"/>
        <dbReference type="ChEBI" id="CHEBI:17479"/>
        <dbReference type="EC" id="5.3.2.2"/>
    </reaction>
    <physiologicalReaction direction="right-to-left" evidence="4">
        <dbReference type="Rhea" id="RHEA:16023"/>
    </physiologicalReaction>
</comment>
<dbReference type="OMA" id="WNIAETI"/>
<reference evidence="8" key="2">
    <citation type="submission" date="2018-07" db="EMBL/GenBank/DDBJ databases">
        <authorList>
            <person name="Quirk P.G."/>
            <person name="Krulwich T.A."/>
        </authorList>
    </citation>
    <scope>NUCLEOTIDE SEQUENCE</scope>
</reference>
<accession>A0A336JZ89</accession>
<evidence type="ECO:0000259" key="6">
    <source>
        <dbReference type="Pfam" id="PF01557"/>
    </source>
</evidence>
<dbReference type="Gene3D" id="3.90.850.10">
    <property type="entry name" value="Fumarylacetoacetase-like, C-terminal domain"/>
    <property type="match status" value="1"/>
</dbReference>
<dbReference type="InterPro" id="IPR011234">
    <property type="entry name" value="Fumarylacetoacetase-like_C"/>
</dbReference>
<dbReference type="PANTHER" id="PTHR11820">
    <property type="entry name" value="ACYLPYRUVASE"/>
    <property type="match status" value="1"/>
</dbReference>
<protein>
    <recommendedName>
        <fullName evidence="5">oxaloacetate tautomerase</fullName>
        <ecNumber evidence="5">5.3.2.2</ecNumber>
    </recommendedName>
    <alternativeName>
        <fullName evidence="3">Fumarylacetoacetate hydrolase domain-containing protein 1</fullName>
    </alternativeName>
</protein>
<sequence>MAANNFEKVCRKVIGAGANYWNFIQQTGASKPKEPVIFIKPQSSLITATGDLNKDVVLIPKIFNAINFEAELGIVIGKPGKNITRDQASNYIKGYCLSLDMTGMEFITKAREQKLPWVLGKAFDTATPVSEILSKDKLNPNDIKIWSKINGELKQSESTKGMIFSIGELIEYISSYMSLEENDLILTGTPAGAGEVHAGDVIECGLGENIVTMKFIVQKEK</sequence>